<protein>
    <recommendedName>
        <fullName evidence="3">Zn(2)-C6 fungal-type domain-containing protein</fullName>
    </recommendedName>
</protein>
<dbReference type="GO" id="GO:0008270">
    <property type="term" value="F:zinc ion binding"/>
    <property type="evidence" value="ECO:0007669"/>
    <property type="project" value="InterPro"/>
</dbReference>
<accession>A0A9N9Z0A2</accession>
<evidence type="ECO:0000313" key="4">
    <source>
        <dbReference type="EMBL" id="CAH0046710.1"/>
    </source>
</evidence>
<dbReference type="EMBL" id="CABFOC020000015">
    <property type="protein sequence ID" value="CAH0046710.1"/>
    <property type="molecule type" value="Genomic_DNA"/>
</dbReference>
<dbReference type="SUPFAM" id="SSF57701">
    <property type="entry name" value="Zn2/Cys6 DNA-binding domain"/>
    <property type="match status" value="1"/>
</dbReference>
<dbReference type="GO" id="GO:0000981">
    <property type="term" value="F:DNA-binding transcription factor activity, RNA polymerase II-specific"/>
    <property type="evidence" value="ECO:0007669"/>
    <property type="project" value="InterPro"/>
</dbReference>
<organism evidence="4 5">
    <name type="scientific">Clonostachys solani</name>
    <dbReference type="NCBI Taxonomy" id="160281"/>
    <lineage>
        <taxon>Eukaryota</taxon>
        <taxon>Fungi</taxon>
        <taxon>Dikarya</taxon>
        <taxon>Ascomycota</taxon>
        <taxon>Pezizomycotina</taxon>
        <taxon>Sordariomycetes</taxon>
        <taxon>Hypocreomycetidae</taxon>
        <taxon>Hypocreales</taxon>
        <taxon>Bionectriaceae</taxon>
        <taxon>Clonostachys</taxon>
    </lineage>
</organism>
<dbReference type="CDD" id="cd00067">
    <property type="entry name" value="GAL4"/>
    <property type="match status" value="1"/>
</dbReference>
<sequence length="602" mass="67097">MQTRIDEAMTVHSSPQDAQSPDVHTPAFKPRRAHEKSRNGCVRCKKQRKKCDEAKPRCSRCDIRGYTCEYAKDDSQGRSLSTRKKRSSIDNIDPRLAHLTIPTDTCSDISSQRSVSNVSVSPSPAYVDMQPRTELYGSPQILDATELALLSHYLTHTSRIIPIDSVDRYALQIGIPNLAFQSKPVMSSLLALSAVSKCHSLVKGDIGHQKTLSDICELLEFAGDHHKASLRQIQVTMQSPAQYEYVLANAPLMVLYCSADHAVRVHLTRTAKLCGVTLPEILLPAQSQWISLIRAAHAAYSGLMNSPSDPVEVGSASHLGTPTEIQEQRPLMPSLCTSVDEYVPEDGPSEGTRRLLYPIIANTYRSALAKLQAKAMSICPSDLSDGLSVSETDGLYVWQQQSYTSCQADLDATLVALEILQDVADTVYCTIDGSSPDPQFLGGMAGAQVPPPLGRLRHVSPWLRTYSARVTSSTPTKSLRRTITAFLNRIPIEYLHFVQSILDLMPIEPSYSEPQIRIEQEQFPPSAVHKLAMDVFAHWLVFMVLLDGVWWIGGTGEWELERVVSFMRTYEWADVSMDAGERWWPESMSKVKRELAEHMREE</sequence>
<dbReference type="Pfam" id="PF11951">
    <property type="entry name" value="Fungal_trans_2"/>
    <property type="match status" value="1"/>
</dbReference>
<dbReference type="Pfam" id="PF00172">
    <property type="entry name" value="Zn_clus"/>
    <property type="match status" value="1"/>
</dbReference>
<comment type="caution">
    <text evidence="4">The sequence shown here is derived from an EMBL/GenBank/DDBJ whole genome shotgun (WGS) entry which is preliminary data.</text>
</comment>
<dbReference type="InterPro" id="IPR052400">
    <property type="entry name" value="Zn2-C6_fungal_TF"/>
</dbReference>
<dbReference type="PROSITE" id="PS00463">
    <property type="entry name" value="ZN2_CY6_FUNGAL_1"/>
    <property type="match status" value="1"/>
</dbReference>
<keyword evidence="1" id="KW-0539">Nucleus</keyword>
<evidence type="ECO:0000259" key="3">
    <source>
        <dbReference type="PROSITE" id="PS50048"/>
    </source>
</evidence>
<evidence type="ECO:0000256" key="2">
    <source>
        <dbReference type="SAM" id="MobiDB-lite"/>
    </source>
</evidence>
<proteinExistence type="predicted"/>
<dbReference type="PANTHER" id="PTHR47657">
    <property type="entry name" value="STEROL REGULATORY ELEMENT-BINDING PROTEIN ECM22"/>
    <property type="match status" value="1"/>
</dbReference>
<feature type="region of interest" description="Disordered" evidence="2">
    <location>
        <begin position="1"/>
        <end position="35"/>
    </location>
</feature>
<dbReference type="OrthoDB" id="5295362at2759"/>
<evidence type="ECO:0000256" key="1">
    <source>
        <dbReference type="ARBA" id="ARBA00023242"/>
    </source>
</evidence>
<keyword evidence="5" id="KW-1185">Reference proteome</keyword>
<dbReference type="InterPro" id="IPR001138">
    <property type="entry name" value="Zn2Cys6_DnaBD"/>
</dbReference>
<feature type="domain" description="Zn(2)-C6 fungal-type" evidence="3">
    <location>
        <begin position="40"/>
        <end position="70"/>
    </location>
</feature>
<name>A0A9N9Z0A2_9HYPO</name>
<evidence type="ECO:0000313" key="5">
    <source>
        <dbReference type="Proteomes" id="UP000775872"/>
    </source>
</evidence>
<reference evidence="5" key="1">
    <citation type="submission" date="2019-06" db="EMBL/GenBank/DDBJ databases">
        <authorList>
            <person name="Broberg M."/>
        </authorList>
    </citation>
    <scope>NUCLEOTIDE SEQUENCE [LARGE SCALE GENOMIC DNA]</scope>
</reference>
<dbReference type="AlphaFoldDB" id="A0A9N9Z0A2"/>
<dbReference type="Proteomes" id="UP000775872">
    <property type="component" value="Unassembled WGS sequence"/>
</dbReference>
<gene>
    <name evidence="4" type="ORF">CSOL1703_00012945</name>
</gene>
<dbReference type="SMART" id="SM00066">
    <property type="entry name" value="GAL4"/>
    <property type="match status" value="1"/>
</dbReference>
<dbReference type="InterPro" id="IPR036864">
    <property type="entry name" value="Zn2-C6_fun-type_DNA-bd_sf"/>
</dbReference>
<dbReference type="PROSITE" id="PS50048">
    <property type="entry name" value="ZN2_CY6_FUNGAL_2"/>
    <property type="match status" value="1"/>
</dbReference>
<reference evidence="4 5" key="2">
    <citation type="submission" date="2021-10" db="EMBL/GenBank/DDBJ databases">
        <authorList>
            <person name="Piombo E."/>
        </authorList>
    </citation>
    <scope>NUCLEOTIDE SEQUENCE [LARGE SCALE GENOMIC DNA]</scope>
</reference>
<dbReference type="Gene3D" id="4.10.240.10">
    <property type="entry name" value="Zn(2)-C6 fungal-type DNA-binding domain"/>
    <property type="match status" value="1"/>
</dbReference>
<dbReference type="PANTHER" id="PTHR47657:SF14">
    <property type="entry name" value="ZN(2)-C6 FUNGAL-TYPE DOMAIN-CONTAINING PROTEIN"/>
    <property type="match status" value="1"/>
</dbReference>
<dbReference type="InterPro" id="IPR021858">
    <property type="entry name" value="Fun_TF"/>
</dbReference>